<dbReference type="AlphaFoldDB" id="A0A9X2F462"/>
<accession>A0A9X2F462</accession>
<dbReference type="GO" id="GO:0008237">
    <property type="term" value="F:metallopeptidase activity"/>
    <property type="evidence" value="ECO:0007669"/>
    <property type="project" value="InterPro"/>
</dbReference>
<dbReference type="InterPro" id="IPR025295">
    <property type="entry name" value="eCIS_core_dom"/>
</dbReference>
<sequence length="485" mass="54885">MIKHGYIKKSVIQKSNSNGSELFIQPKLTINQSNDSYEQEANSIAERAVKSEIQPPFFLAKGNSNNNLQRKCAACEEEEKLQLKSETASNSNSEITSSGIHQVIGSTGKSLDCSTKDFMETRFGYDFSGVQIHNDQTANQSSADINAKAYTHKNHIVFGAGQYQPETTEGKRLLAHELTHVVQQGNTPNPIIQRKCTDNGVKTSDLVSVKNQHDFAALDGYTPIKGKAHDVYFDGKYHFFCYHDKRVYFKYVDTADKVIPDFQAAYGIKLENDGGKWLKSEVVLISEALSMLNDIEAAQLKGYRFIKQAGVMIEDGDRVVAALTTQDIIQNDYRIEFWKFCFDGTSDTKVKNTAGVSPGVPCILHEIGHALMYSRSRPYMEAMYFKDKYQKEYDKASADKQKGMKPKLDELKKIHDEAEAIYNKRPSVASEFLKLVKDKPVLTDYSKKNEQEAFAEAFAIYKINPDLLKARNRKLYEYFKKSGFQ</sequence>
<feature type="domain" description="eCIS core" evidence="1">
    <location>
        <begin position="111"/>
        <end position="186"/>
    </location>
</feature>
<dbReference type="InterPro" id="IPR024079">
    <property type="entry name" value="MetalloPept_cat_dom_sf"/>
</dbReference>
<dbReference type="Pfam" id="PF13699">
    <property type="entry name" value="eCIS_core"/>
    <property type="match status" value="1"/>
</dbReference>
<dbReference type="Proteomes" id="UP001155182">
    <property type="component" value="Unassembled WGS sequence"/>
</dbReference>
<dbReference type="SUPFAM" id="SSF55486">
    <property type="entry name" value="Metalloproteases ('zincins'), catalytic domain"/>
    <property type="match status" value="1"/>
</dbReference>
<comment type="caution">
    <text evidence="2">The sequence shown here is derived from an EMBL/GenBank/DDBJ whole genome shotgun (WGS) entry which is preliminary data.</text>
</comment>
<evidence type="ECO:0000259" key="1">
    <source>
        <dbReference type="Pfam" id="PF13699"/>
    </source>
</evidence>
<protein>
    <submittedName>
        <fullName evidence="2">DUF4157 domain-containing protein</fullName>
    </submittedName>
</protein>
<evidence type="ECO:0000313" key="3">
    <source>
        <dbReference type="Proteomes" id="UP001155182"/>
    </source>
</evidence>
<name>A0A9X2F462_9SPHI</name>
<evidence type="ECO:0000313" key="2">
    <source>
        <dbReference type="EMBL" id="MCO4294464.1"/>
    </source>
</evidence>
<proteinExistence type="predicted"/>
<dbReference type="EMBL" id="JAMWYS010000058">
    <property type="protein sequence ID" value="MCO4294464.1"/>
    <property type="molecule type" value="Genomic_DNA"/>
</dbReference>
<keyword evidence="3" id="KW-1185">Reference proteome</keyword>
<dbReference type="RefSeq" id="WP_252589499.1">
    <property type="nucleotide sequence ID" value="NZ_JAMWYS010000058.1"/>
</dbReference>
<reference evidence="2" key="1">
    <citation type="submission" date="2022-06" db="EMBL/GenBank/DDBJ databases">
        <title>Solitalea sp. MAHUQ-68 isolated from rhizospheric soil.</title>
        <authorList>
            <person name="Huq M.A."/>
        </authorList>
    </citation>
    <scope>NUCLEOTIDE SEQUENCE</scope>
    <source>
        <strain evidence="2">MAHUQ-68</strain>
    </source>
</reference>
<gene>
    <name evidence="2" type="ORF">NF867_16500</name>
</gene>
<dbReference type="Gene3D" id="3.40.390.10">
    <property type="entry name" value="Collagenase (Catalytic Domain)"/>
    <property type="match status" value="1"/>
</dbReference>
<organism evidence="2 3">
    <name type="scientific">Solitalea agri</name>
    <dbReference type="NCBI Taxonomy" id="2953739"/>
    <lineage>
        <taxon>Bacteria</taxon>
        <taxon>Pseudomonadati</taxon>
        <taxon>Bacteroidota</taxon>
        <taxon>Sphingobacteriia</taxon>
        <taxon>Sphingobacteriales</taxon>
        <taxon>Sphingobacteriaceae</taxon>
        <taxon>Solitalea</taxon>
    </lineage>
</organism>